<protein>
    <submittedName>
        <fullName evidence="8">GtrA-like protein</fullName>
    </submittedName>
</protein>
<organism evidence="8 9">
    <name type="scientific">Bifidobacterium magnum</name>
    <dbReference type="NCBI Taxonomy" id="1692"/>
    <lineage>
        <taxon>Bacteria</taxon>
        <taxon>Bacillati</taxon>
        <taxon>Actinomycetota</taxon>
        <taxon>Actinomycetes</taxon>
        <taxon>Bifidobacteriales</taxon>
        <taxon>Bifidobacteriaceae</taxon>
        <taxon>Bifidobacterium</taxon>
    </lineage>
</organism>
<dbReference type="InterPro" id="IPR007267">
    <property type="entry name" value="GtrA_DPMS_TM"/>
</dbReference>
<comment type="caution">
    <text evidence="8">The sequence shown here is derived from an EMBL/GenBank/DDBJ whole genome shotgun (WGS) entry which is preliminary data.</text>
</comment>
<feature type="transmembrane region" description="Helical" evidence="6">
    <location>
        <begin position="12"/>
        <end position="33"/>
    </location>
</feature>
<evidence type="ECO:0000256" key="1">
    <source>
        <dbReference type="ARBA" id="ARBA00004141"/>
    </source>
</evidence>
<comment type="subcellular location">
    <subcellularLocation>
        <location evidence="1">Membrane</location>
        <topology evidence="1">Multi-pass membrane protein</topology>
    </subcellularLocation>
</comment>
<feature type="transmembrane region" description="Helical" evidence="6">
    <location>
        <begin position="39"/>
        <end position="61"/>
    </location>
</feature>
<dbReference type="RefSeq" id="WP_026502049.1">
    <property type="nucleotide sequence ID" value="NZ_JGZB01000004.1"/>
</dbReference>
<feature type="transmembrane region" description="Helical" evidence="6">
    <location>
        <begin position="115"/>
        <end position="132"/>
    </location>
</feature>
<feature type="domain" description="GtrA/DPMS transmembrane" evidence="7">
    <location>
        <begin position="10"/>
        <end position="136"/>
    </location>
</feature>
<sequence>MKKLIEQILKFGVVGIIAAVLDFGILNFLVILFHMHNVIAGTISFTLSLIFNYFASMKYVFKHRPDMAHWMEVLIFLFSAVVGLFINNFIIWLSTYGMNTDAYVSQHVEYVLRTNMGKIIATFVVAIWNFVIRKMLLDDTHTAIMDKLQKKGNTYTEEELEAKWENSFSHKLGMWSIEHTPKGWR</sequence>
<evidence type="ECO:0000313" key="9">
    <source>
        <dbReference type="Proteomes" id="UP000029052"/>
    </source>
</evidence>
<gene>
    <name evidence="8" type="ORF">BMAGN_0115</name>
</gene>
<dbReference type="GO" id="GO:0005886">
    <property type="term" value="C:plasma membrane"/>
    <property type="evidence" value="ECO:0007669"/>
    <property type="project" value="TreeGrafter"/>
</dbReference>
<dbReference type="Proteomes" id="UP000029052">
    <property type="component" value="Unassembled WGS sequence"/>
</dbReference>
<proteinExistence type="inferred from homology"/>
<dbReference type="AlphaFoldDB" id="A0A087BAW6"/>
<dbReference type="Pfam" id="PF04138">
    <property type="entry name" value="GtrA_DPMS_TM"/>
    <property type="match status" value="1"/>
</dbReference>
<keyword evidence="3 6" id="KW-0812">Transmembrane</keyword>
<accession>A0A087BAW6</accession>
<dbReference type="InterPro" id="IPR051401">
    <property type="entry name" value="GtrA_CellWall_Glycosyl"/>
</dbReference>
<evidence type="ECO:0000256" key="6">
    <source>
        <dbReference type="SAM" id="Phobius"/>
    </source>
</evidence>
<keyword evidence="4 6" id="KW-1133">Transmembrane helix</keyword>
<dbReference type="PANTHER" id="PTHR38459">
    <property type="entry name" value="PROPHAGE BACTOPRENOL-LINKED GLUCOSE TRANSLOCASE HOMOLOG"/>
    <property type="match status" value="1"/>
</dbReference>
<dbReference type="STRING" id="1692.BMAGN_0115"/>
<comment type="similarity">
    <text evidence="2">Belongs to the GtrA family.</text>
</comment>
<evidence type="ECO:0000313" key="8">
    <source>
        <dbReference type="EMBL" id="KFI68166.1"/>
    </source>
</evidence>
<evidence type="ECO:0000259" key="7">
    <source>
        <dbReference type="Pfam" id="PF04138"/>
    </source>
</evidence>
<dbReference type="PANTHER" id="PTHR38459:SF1">
    <property type="entry name" value="PROPHAGE BACTOPRENOL-LINKED GLUCOSE TRANSLOCASE HOMOLOG"/>
    <property type="match status" value="1"/>
</dbReference>
<dbReference type="eggNOG" id="COG2246">
    <property type="taxonomic scope" value="Bacteria"/>
</dbReference>
<reference evidence="8 9" key="1">
    <citation type="submission" date="2014-03" db="EMBL/GenBank/DDBJ databases">
        <title>Genomics of Bifidobacteria.</title>
        <authorList>
            <person name="Ventura M."/>
            <person name="Milani C."/>
            <person name="Lugli G.A."/>
        </authorList>
    </citation>
    <scope>NUCLEOTIDE SEQUENCE [LARGE SCALE GENOMIC DNA]</scope>
    <source>
        <strain evidence="8 9">LMG 11591</strain>
    </source>
</reference>
<evidence type="ECO:0000256" key="5">
    <source>
        <dbReference type="ARBA" id="ARBA00023136"/>
    </source>
</evidence>
<dbReference type="GO" id="GO:0000271">
    <property type="term" value="P:polysaccharide biosynthetic process"/>
    <property type="evidence" value="ECO:0007669"/>
    <property type="project" value="InterPro"/>
</dbReference>
<evidence type="ECO:0000256" key="3">
    <source>
        <dbReference type="ARBA" id="ARBA00022692"/>
    </source>
</evidence>
<feature type="transmembrane region" description="Helical" evidence="6">
    <location>
        <begin position="73"/>
        <end position="95"/>
    </location>
</feature>
<keyword evidence="9" id="KW-1185">Reference proteome</keyword>
<evidence type="ECO:0000256" key="2">
    <source>
        <dbReference type="ARBA" id="ARBA00009399"/>
    </source>
</evidence>
<name>A0A087BAW6_9BIFI</name>
<keyword evidence="5 6" id="KW-0472">Membrane</keyword>
<evidence type="ECO:0000256" key="4">
    <source>
        <dbReference type="ARBA" id="ARBA00022989"/>
    </source>
</evidence>
<dbReference type="EMBL" id="JGZB01000004">
    <property type="protein sequence ID" value="KFI68166.1"/>
    <property type="molecule type" value="Genomic_DNA"/>
</dbReference>